<dbReference type="InterPro" id="IPR013780">
    <property type="entry name" value="Glyco_hydro_b"/>
</dbReference>
<dbReference type="PANTHER" id="PTHR42767:SF1">
    <property type="entry name" value="ENDO-BETA-1,6-GALACTANASE-LIKE DOMAIN-CONTAINING PROTEIN"/>
    <property type="match status" value="1"/>
</dbReference>
<proteinExistence type="predicted"/>
<dbReference type="EMBL" id="JAACNO010001556">
    <property type="protein sequence ID" value="KAF4139475.1"/>
    <property type="molecule type" value="Genomic_DNA"/>
</dbReference>
<sequence length="315" mass="34525">MLGLASKRGANVFEAYSNYPPWWMMNNRATAGGDDETADNLKAEYFEQFAVYLATVANSKGWTFPESQEASHLEIKTQSDILKLFRTQSSPRSCAKTQSEHPGIDAIANVDANCSDGVVPYAGDDRDKLRGMVSSLTKRPSIWDSMDADEDASRLTMANTIARDINEMGASAFVNRQALDNGVAMAHYSRHIRAGMSILKFDDPKTLLRGSSSYALDIYPNFVVAYDKATQMMVIVATNLRDALTIIFDLSDLAFVEKPINTWTTEPNTTIGAVYKAVSIDILFGQSARFSAALPAQSIMTVEILGTELTNTIAV</sequence>
<name>A0A833TN49_PHYIN</name>
<keyword evidence="3" id="KW-1185">Reference proteome</keyword>
<gene>
    <name evidence="1" type="ORF">GN244_ATG00383</name>
    <name evidence="2" type="ORF">GN958_ATG11376</name>
</gene>
<evidence type="ECO:0000313" key="1">
    <source>
        <dbReference type="EMBL" id="KAF4047249.1"/>
    </source>
</evidence>
<dbReference type="InterPro" id="IPR039743">
    <property type="entry name" value="6GAL/EXGAL"/>
</dbReference>
<dbReference type="Proteomes" id="UP000602510">
    <property type="component" value="Unassembled WGS sequence"/>
</dbReference>
<dbReference type="AlphaFoldDB" id="A0A833TN49"/>
<accession>A0A833TN49</accession>
<reference evidence="1" key="1">
    <citation type="submission" date="2020-04" db="EMBL/GenBank/DDBJ databases">
        <title>Hybrid Assembly of Korean Phytophthora infestans isolates.</title>
        <authorList>
            <person name="Prokchorchik M."/>
            <person name="Lee Y."/>
            <person name="Seo J."/>
            <person name="Cho J.-H."/>
            <person name="Park Y.-E."/>
            <person name="Jang D.-C."/>
            <person name="Im J.-S."/>
            <person name="Choi J.-G."/>
            <person name="Park H.-J."/>
            <person name="Lee G.-B."/>
            <person name="Lee Y.-G."/>
            <person name="Hong S.-Y."/>
            <person name="Cho K."/>
            <person name="Sohn K.H."/>
        </authorList>
    </citation>
    <scope>NUCLEOTIDE SEQUENCE</scope>
    <source>
        <strain evidence="1">KR_1_A1</strain>
        <strain evidence="2">KR_2_A2</strain>
    </source>
</reference>
<evidence type="ECO:0000313" key="2">
    <source>
        <dbReference type="EMBL" id="KAF4139475.1"/>
    </source>
</evidence>
<evidence type="ECO:0000313" key="3">
    <source>
        <dbReference type="Proteomes" id="UP000602510"/>
    </source>
</evidence>
<dbReference type="GO" id="GO:0004553">
    <property type="term" value="F:hydrolase activity, hydrolyzing O-glycosyl compounds"/>
    <property type="evidence" value="ECO:0007669"/>
    <property type="project" value="InterPro"/>
</dbReference>
<protein>
    <submittedName>
        <fullName evidence="1">Uncharacterized protein</fullName>
    </submittedName>
</protein>
<dbReference type="Gene3D" id="2.60.40.1180">
    <property type="entry name" value="Golgi alpha-mannosidase II"/>
    <property type="match status" value="1"/>
</dbReference>
<dbReference type="PANTHER" id="PTHR42767">
    <property type="entry name" value="ENDO-BETA-1,6-GALACTANASE"/>
    <property type="match status" value="1"/>
</dbReference>
<dbReference type="Gene3D" id="3.20.20.80">
    <property type="entry name" value="Glycosidases"/>
    <property type="match status" value="1"/>
</dbReference>
<organism evidence="1 3">
    <name type="scientific">Phytophthora infestans</name>
    <name type="common">Potato late blight agent</name>
    <name type="synonym">Botrytis infestans</name>
    <dbReference type="NCBI Taxonomy" id="4787"/>
    <lineage>
        <taxon>Eukaryota</taxon>
        <taxon>Sar</taxon>
        <taxon>Stramenopiles</taxon>
        <taxon>Oomycota</taxon>
        <taxon>Peronosporomycetes</taxon>
        <taxon>Peronosporales</taxon>
        <taxon>Peronosporaceae</taxon>
        <taxon>Phytophthora</taxon>
    </lineage>
</organism>
<dbReference type="Proteomes" id="UP000704712">
    <property type="component" value="Unassembled WGS sequence"/>
</dbReference>
<dbReference type="EMBL" id="WSZM01000007">
    <property type="protein sequence ID" value="KAF4047249.1"/>
    <property type="molecule type" value="Genomic_DNA"/>
</dbReference>
<comment type="caution">
    <text evidence="1">The sequence shown here is derived from an EMBL/GenBank/DDBJ whole genome shotgun (WGS) entry which is preliminary data.</text>
</comment>